<feature type="domain" description="Flagellar basal-body/hook protein C-terminal" evidence="9">
    <location>
        <begin position="497"/>
        <end position="535"/>
    </location>
</feature>
<dbReference type="Proteomes" id="UP000566995">
    <property type="component" value="Unassembled WGS sequence"/>
</dbReference>
<comment type="similarity">
    <text evidence="3 7">Belongs to the flagella basal body rod proteins family.</text>
</comment>
<sequence>MSLFSTGLSGLNAAQIALSVTGNNLTNVDTPGYNRQIAKLTENLMSSGVQVTTIERQFDSFVAAQLNKSTSLSSSLSSYSDKISQLDALLGNDDANVSTMMNSFFSSLKDLASEPADTAARQGVIGSADNMTAQFRSLDSYIKSLYDGVNSEISSDVNQINNLASDIANLNKQISLARAKSSDEPNALLDQRDYLVSQLSQFVNVSVVDQGGSYNVTIGNGLSLVAGTNSFKLEAMQSAEDPTRTTIGYRDGNGNLTQVREKFITGGSLGGVLQFRNEALTSAQNRLGQLAITLAMSFNDQHAKGVDLSGNAGTQFFSVADPVTYTNAKNTGTASLDSKFTDASQVALYDYNISYNSTSGYTVTRQDTGEVLNTFPVGTTTLSFGGMELTVNGTPADGDKFLVRPLEQAAATMENLVTDVGQIAAGSPTGGTGTGDNRNALALQALQTAKTVGGVSTFNQAYASMVTDIGNRSAVAQTNLKVQNALTDQLSALQQSDSGVNMDEEAANLIKFQQYYQASAKVIDAAKNTFDSILAIVN</sequence>
<keyword evidence="5 7" id="KW-0964">Secreted</keyword>
<dbReference type="InterPro" id="IPR053927">
    <property type="entry name" value="FlgK_helical"/>
</dbReference>
<reference evidence="12 13" key="1">
    <citation type="submission" date="2020-08" db="EMBL/GenBank/DDBJ databases">
        <title>Functional genomics of gut bacteria from endangered species of beetles.</title>
        <authorList>
            <person name="Carlos-Shanley C."/>
        </authorList>
    </citation>
    <scope>NUCLEOTIDE SEQUENCE [LARGE SCALE GENOMIC DNA]</scope>
    <source>
        <strain evidence="12 13">S00179</strain>
    </source>
</reference>
<keyword evidence="6 7" id="KW-0975">Bacterial flagellum</keyword>
<keyword evidence="12" id="KW-0969">Cilium</keyword>
<feature type="domain" description="Flagellar hook-associated protein FlgK helical" evidence="11">
    <location>
        <begin position="83"/>
        <end position="317"/>
    </location>
</feature>
<evidence type="ECO:0000259" key="11">
    <source>
        <dbReference type="Pfam" id="PF22638"/>
    </source>
</evidence>
<evidence type="ECO:0000256" key="7">
    <source>
        <dbReference type="RuleBase" id="RU362065"/>
    </source>
</evidence>
<dbReference type="InterPro" id="IPR002371">
    <property type="entry name" value="FlgK"/>
</dbReference>
<dbReference type="GO" id="GO:0005198">
    <property type="term" value="F:structural molecule activity"/>
    <property type="evidence" value="ECO:0007669"/>
    <property type="project" value="UniProtKB-UniRule"/>
</dbReference>
<dbReference type="InterPro" id="IPR010930">
    <property type="entry name" value="Flg_bb/hook_C_dom"/>
</dbReference>
<evidence type="ECO:0000256" key="6">
    <source>
        <dbReference type="ARBA" id="ARBA00023143"/>
    </source>
</evidence>
<dbReference type="AlphaFoldDB" id="A0A7W7P298"/>
<evidence type="ECO:0000256" key="3">
    <source>
        <dbReference type="ARBA" id="ARBA00009677"/>
    </source>
</evidence>
<comment type="subcellular location">
    <subcellularLocation>
        <location evidence="1 7">Bacterial flagellum</location>
    </subcellularLocation>
    <subcellularLocation>
        <location evidence="2 7">Secreted</location>
    </subcellularLocation>
</comment>
<feature type="domain" description="Flagellar hook-associated protein 1 D2-like" evidence="10">
    <location>
        <begin position="326"/>
        <end position="405"/>
    </location>
</feature>
<evidence type="ECO:0000259" key="10">
    <source>
        <dbReference type="Pfam" id="PF21158"/>
    </source>
</evidence>
<protein>
    <recommendedName>
        <fullName evidence="4 7">Flagellar hook-associated protein 1</fullName>
        <shortName evidence="7">HAP1</shortName>
    </recommendedName>
</protein>
<evidence type="ECO:0000256" key="4">
    <source>
        <dbReference type="ARBA" id="ARBA00016244"/>
    </source>
</evidence>
<dbReference type="GO" id="GO:0009424">
    <property type="term" value="C:bacterial-type flagellum hook"/>
    <property type="evidence" value="ECO:0007669"/>
    <property type="project" value="UniProtKB-UniRule"/>
</dbReference>
<comment type="caution">
    <text evidence="12">The sequence shown here is derived from an EMBL/GenBank/DDBJ whole genome shotgun (WGS) entry which is preliminary data.</text>
</comment>
<evidence type="ECO:0000313" key="13">
    <source>
        <dbReference type="Proteomes" id="UP000566995"/>
    </source>
</evidence>
<feature type="domain" description="Flagellar basal body rod protein N-terminal" evidence="8">
    <location>
        <begin position="6"/>
        <end position="33"/>
    </location>
</feature>
<accession>A0A7W7P298</accession>
<proteinExistence type="inferred from homology"/>
<evidence type="ECO:0000256" key="2">
    <source>
        <dbReference type="ARBA" id="ARBA00004613"/>
    </source>
</evidence>
<evidence type="ECO:0000313" key="12">
    <source>
        <dbReference type="EMBL" id="MBB4865371.1"/>
    </source>
</evidence>
<evidence type="ECO:0000259" key="8">
    <source>
        <dbReference type="Pfam" id="PF00460"/>
    </source>
</evidence>
<evidence type="ECO:0000256" key="1">
    <source>
        <dbReference type="ARBA" id="ARBA00004365"/>
    </source>
</evidence>
<dbReference type="PRINTS" id="PR01005">
    <property type="entry name" value="FLGHOOKAP1"/>
</dbReference>
<dbReference type="PANTHER" id="PTHR30033">
    <property type="entry name" value="FLAGELLAR HOOK-ASSOCIATED PROTEIN 1"/>
    <property type="match status" value="1"/>
</dbReference>
<dbReference type="InterPro" id="IPR001444">
    <property type="entry name" value="Flag_bb_rod_N"/>
</dbReference>
<organism evidence="12 13">
    <name type="scientific">Pseudomonas nitroreducens</name>
    <dbReference type="NCBI Taxonomy" id="46680"/>
    <lineage>
        <taxon>Bacteria</taxon>
        <taxon>Pseudomonadati</taxon>
        <taxon>Pseudomonadota</taxon>
        <taxon>Gammaproteobacteria</taxon>
        <taxon>Pseudomonadales</taxon>
        <taxon>Pseudomonadaceae</taxon>
        <taxon>Pseudomonas</taxon>
    </lineage>
</organism>
<dbReference type="InterPro" id="IPR049119">
    <property type="entry name" value="FlgK_D2-like"/>
</dbReference>
<evidence type="ECO:0000259" key="9">
    <source>
        <dbReference type="Pfam" id="PF06429"/>
    </source>
</evidence>
<name>A0A7W7P298_PSENT</name>
<gene>
    <name evidence="7" type="primary">flgK</name>
    <name evidence="12" type="ORF">HNP46_004252</name>
</gene>
<dbReference type="Pfam" id="PF21158">
    <property type="entry name" value="flgK_1st_1"/>
    <property type="match status" value="1"/>
</dbReference>
<keyword evidence="12" id="KW-0966">Cell projection</keyword>
<dbReference type="SUPFAM" id="SSF64518">
    <property type="entry name" value="Phase 1 flagellin"/>
    <property type="match status" value="1"/>
</dbReference>
<dbReference type="Pfam" id="PF06429">
    <property type="entry name" value="Flg_bbr_C"/>
    <property type="match status" value="1"/>
</dbReference>
<dbReference type="GO" id="GO:0005576">
    <property type="term" value="C:extracellular region"/>
    <property type="evidence" value="ECO:0007669"/>
    <property type="project" value="UniProtKB-SubCell"/>
</dbReference>
<dbReference type="NCBIfam" id="TIGR02492">
    <property type="entry name" value="flgK_ends"/>
    <property type="match status" value="1"/>
</dbReference>
<dbReference type="EMBL" id="JACHLI010000018">
    <property type="protein sequence ID" value="MBB4865371.1"/>
    <property type="molecule type" value="Genomic_DNA"/>
</dbReference>
<dbReference type="PANTHER" id="PTHR30033:SF1">
    <property type="entry name" value="FLAGELLAR HOOK-ASSOCIATED PROTEIN 1"/>
    <property type="match status" value="1"/>
</dbReference>
<evidence type="ECO:0000256" key="5">
    <source>
        <dbReference type="ARBA" id="ARBA00022525"/>
    </source>
</evidence>
<keyword evidence="12" id="KW-0282">Flagellum</keyword>
<dbReference type="GO" id="GO:0044780">
    <property type="term" value="P:bacterial-type flagellum assembly"/>
    <property type="evidence" value="ECO:0007669"/>
    <property type="project" value="InterPro"/>
</dbReference>
<dbReference type="Pfam" id="PF22638">
    <property type="entry name" value="FlgK_D1"/>
    <property type="match status" value="1"/>
</dbReference>
<dbReference type="Pfam" id="PF00460">
    <property type="entry name" value="Flg_bb_rod"/>
    <property type="match status" value="1"/>
</dbReference>
<dbReference type="RefSeq" id="WP_184592786.1">
    <property type="nucleotide sequence ID" value="NZ_JACHLI010000018.1"/>
</dbReference>